<feature type="compositionally biased region" description="Basic and acidic residues" evidence="1">
    <location>
        <begin position="1"/>
        <end position="16"/>
    </location>
</feature>
<dbReference type="Proteomes" id="UP000293289">
    <property type="component" value="Unassembled WGS sequence"/>
</dbReference>
<evidence type="ECO:0000313" key="3">
    <source>
        <dbReference type="EMBL" id="RZS68573.1"/>
    </source>
</evidence>
<evidence type="ECO:0000313" key="4">
    <source>
        <dbReference type="Proteomes" id="UP000293289"/>
    </source>
</evidence>
<feature type="transmembrane region" description="Helical" evidence="2">
    <location>
        <begin position="35"/>
        <end position="58"/>
    </location>
</feature>
<dbReference type="OrthoDB" id="5125771at2"/>
<feature type="transmembrane region" description="Helical" evidence="2">
    <location>
        <begin position="78"/>
        <end position="99"/>
    </location>
</feature>
<proteinExistence type="predicted"/>
<keyword evidence="2" id="KW-1133">Transmembrane helix</keyword>
<dbReference type="AlphaFoldDB" id="A0A4Q7MLM8"/>
<comment type="caution">
    <text evidence="3">The sequence shown here is derived from an EMBL/GenBank/DDBJ whole genome shotgun (WGS) entry which is preliminary data.</text>
</comment>
<gene>
    <name evidence="3" type="ORF">EV187_1004</name>
</gene>
<evidence type="ECO:0000256" key="1">
    <source>
        <dbReference type="SAM" id="MobiDB-lite"/>
    </source>
</evidence>
<keyword evidence="2" id="KW-0472">Membrane</keyword>
<accession>A0A4Q7MLM8</accession>
<keyword evidence="2" id="KW-0812">Transmembrane</keyword>
<organism evidence="3 4">
    <name type="scientific">Agromyces ramosus</name>
    <dbReference type="NCBI Taxonomy" id="33879"/>
    <lineage>
        <taxon>Bacteria</taxon>
        <taxon>Bacillati</taxon>
        <taxon>Actinomycetota</taxon>
        <taxon>Actinomycetes</taxon>
        <taxon>Micrococcales</taxon>
        <taxon>Microbacteriaceae</taxon>
        <taxon>Agromyces</taxon>
    </lineage>
</organism>
<reference evidence="3 4" key="1">
    <citation type="submission" date="2019-02" db="EMBL/GenBank/DDBJ databases">
        <title>Genomic Encyclopedia of Type Strains, Phase IV (KMG-IV): sequencing the most valuable type-strain genomes for metagenomic binning, comparative biology and taxonomic classification.</title>
        <authorList>
            <person name="Goeker M."/>
        </authorList>
    </citation>
    <scope>NUCLEOTIDE SEQUENCE [LARGE SCALE GENOMIC DNA]</scope>
    <source>
        <strain evidence="3 4">DSM 43045</strain>
    </source>
</reference>
<keyword evidence="4" id="KW-1185">Reference proteome</keyword>
<evidence type="ECO:0000256" key="2">
    <source>
        <dbReference type="SAM" id="Phobius"/>
    </source>
</evidence>
<dbReference type="EMBL" id="SGWY01000001">
    <property type="protein sequence ID" value="RZS68573.1"/>
    <property type="molecule type" value="Genomic_DNA"/>
</dbReference>
<feature type="region of interest" description="Disordered" evidence="1">
    <location>
        <begin position="1"/>
        <end position="25"/>
    </location>
</feature>
<name>A0A4Q7MLM8_9MICO</name>
<sequence>MNDDTTEPRGFDEALRPEPSVAPVRPDPAELGPRIRWAGIIWGLVFAAIAAIVLWIVLDPARIELVADWWATLTPAGLWLTVLLVLGGLLLIAGLSGLARRGDRGAP</sequence>
<dbReference type="RefSeq" id="WP_130351868.1">
    <property type="nucleotide sequence ID" value="NZ_SGWY01000001.1"/>
</dbReference>
<protein>
    <submittedName>
        <fullName evidence="3">Uncharacterized protein</fullName>
    </submittedName>
</protein>